<dbReference type="AlphaFoldDB" id="U7UQR0"/>
<gene>
    <name evidence="1" type="ORF">HMPREF1250_2261</name>
</gene>
<accession>U7UQR0</accession>
<protein>
    <submittedName>
        <fullName evidence="1">Uncharacterized protein</fullName>
    </submittedName>
</protein>
<name>U7UQR0_9FIRM</name>
<sequence length="42" mass="4775">MAIADLYKVSCYRSLLFLLCKRGPSCRMKENVHLWSAAVKGD</sequence>
<dbReference type="Proteomes" id="UP000017090">
    <property type="component" value="Unassembled WGS sequence"/>
</dbReference>
<evidence type="ECO:0000313" key="2">
    <source>
        <dbReference type="Proteomes" id="UP000017090"/>
    </source>
</evidence>
<reference evidence="1 2" key="1">
    <citation type="submission" date="2013-09" db="EMBL/GenBank/DDBJ databases">
        <authorList>
            <person name="Durkin A.S."/>
            <person name="Haft D.R."/>
            <person name="McCorrison J."/>
            <person name="Torralba M."/>
            <person name="Gillis M."/>
            <person name="Haft D.H."/>
            <person name="Methe B."/>
            <person name="Sutton G."/>
            <person name="Nelson K.E."/>
        </authorList>
    </citation>
    <scope>NUCLEOTIDE SEQUENCE [LARGE SCALE GENOMIC DNA]</scope>
    <source>
        <strain evidence="1 2">BV3C16-1</strain>
    </source>
</reference>
<organism evidence="1 2">
    <name type="scientific">Megasphaera vaginalis</name>
    <name type="common">ex Srinivasan et al. 2021</name>
    <dbReference type="NCBI Taxonomy" id="1111454"/>
    <lineage>
        <taxon>Bacteria</taxon>
        <taxon>Bacillati</taxon>
        <taxon>Bacillota</taxon>
        <taxon>Negativicutes</taxon>
        <taxon>Veillonellales</taxon>
        <taxon>Veillonellaceae</taxon>
        <taxon>Megasphaera</taxon>
    </lineage>
</organism>
<comment type="caution">
    <text evidence="1">The sequence shown here is derived from an EMBL/GenBank/DDBJ whole genome shotgun (WGS) entry which is preliminary data.</text>
</comment>
<proteinExistence type="predicted"/>
<keyword evidence="2" id="KW-1185">Reference proteome</keyword>
<evidence type="ECO:0000313" key="1">
    <source>
        <dbReference type="EMBL" id="ERT61772.1"/>
    </source>
</evidence>
<dbReference type="PATRIC" id="fig|1111454.3.peg.599"/>
<dbReference type="EMBL" id="AWXA01000008">
    <property type="protein sequence ID" value="ERT61772.1"/>
    <property type="molecule type" value="Genomic_DNA"/>
</dbReference>
<dbReference type="STRING" id="1111454.HMPREF1250_2261"/>